<sequence length="300" mass="32602">VNPHRSQVHQAPLASVIDALVMGTQQLQIMQLQQLQGKDHDAPEVVKPGVADLPKLAPPDPSMGSLAFQDWLQLVTGLMRDLSDTSQAWWSGVVQVRRYAYDQWVVASPIDRLSVEPDDRLYTNYQPGGAGERNLVVTNLHNPQEVQDAASGVLALGQVVPTVRDFRKHGGVVEAVMSYHKHLLAEFETLAGATHPMRQAKDEKEWEEALEVQVALAGDNTTSMRLTSSGTLLLPFGGDGLCQPIVPMGAIIEQLGFKLVWSAGSCELYPPGGSPLRLEVENGCAEVECNMALALIAQLE</sequence>
<protein>
    <submittedName>
        <fullName evidence="1">YARS protein</fullName>
    </submittedName>
</protein>
<reference evidence="1" key="1">
    <citation type="submission" date="2021-02" db="EMBL/GenBank/DDBJ databases">
        <authorList>
            <person name="Dougan E. K."/>
            <person name="Rhodes N."/>
            <person name="Thang M."/>
            <person name="Chan C."/>
        </authorList>
    </citation>
    <scope>NUCLEOTIDE SEQUENCE</scope>
</reference>
<dbReference type="EMBL" id="CAJNIZ010019781">
    <property type="protein sequence ID" value="CAE7430995.1"/>
    <property type="molecule type" value="Genomic_DNA"/>
</dbReference>
<accession>A0A812RD27</accession>
<dbReference type="AlphaFoldDB" id="A0A812RD27"/>
<comment type="caution">
    <text evidence="1">The sequence shown here is derived from an EMBL/GenBank/DDBJ whole genome shotgun (WGS) entry which is preliminary data.</text>
</comment>
<keyword evidence="2" id="KW-1185">Reference proteome</keyword>
<organism evidence="1 2">
    <name type="scientific">Symbiodinium pilosum</name>
    <name type="common">Dinoflagellate</name>
    <dbReference type="NCBI Taxonomy" id="2952"/>
    <lineage>
        <taxon>Eukaryota</taxon>
        <taxon>Sar</taxon>
        <taxon>Alveolata</taxon>
        <taxon>Dinophyceae</taxon>
        <taxon>Suessiales</taxon>
        <taxon>Symbiodiniaceae</taxon>
        <taxon>Symbiodinium</taxon>
    </lineage>
</organism>
<dbReference type="OrthoDB" id="421195at2759"/>
<evidence type="ECO:0000313" key="1">
    <source>
        <dbReference type="EMBL" id="CAE7430995.1"/>
    </source>
</evidence>
<evidence type="ECO:0000313" key="2">
    <source>
        <dbReference type="Proteomes" id="UP000649617"/>
    </source>
</evidence>
<feature type="non-terminal residue" evidence="1">
    <location>
        <position position="300"/>
    </location>
</feature>
<feature type="non-terminal residue" evidence="1">
    <location>
        <position position="1"/>
    </location>
</feature>
<gene>
    <name evidence="1" type="primary">YARS</name>
    <name evidence="1" type="ORF">SPIL2461_LOCUS10543</name>
</gene>
<name>A0A812RD27_SYMPI</name>
<dbReference type="Proteomes" id="UP000649617">
    <property type="component" value="Unassembled WGS sequence"/>
</dbReference>
<proteinExistence type="predicted"/>